<feature type="compositionally biased region" description="Polar residues" evidence="5">
    <location>
        <begin position="203"/>
        <end position="214"/>
    </location>
</feature>
<keyword evidence="8" id="KW-1185">Reference proteome</keyword>
<dbReference type="GO" id="GO:0000976">
    <property type="term" value="F:transcription cis-regulatory region binding"/>
    <property type="evidence" value="ECO:0007669"/>
    <property type="project" value="TreeGrafter"/>
</dbReference>
<keyword evidence="1" id="KW-0805">Transcription regulation</keyword>
<gene>
    <name evidence="7" type="ORF">HNR05_000853</name>
</gene>
<reference evidence="7 8" key="1">
    <citation type="submission" date="2020-07" db="EMBL/GenBank/DDBJ databases">
        <title>Sequencing the genomes of 1000 actinobacteria strains.</title>
        <authorList>
            <person name="Klenk H.-P."/>
        </authorList>
    </citation>
    <scope>NUCLEOTIDE SEQUENCE [LARGE SCALE GENOMIC DNA]</scope>
    <source>
        <strain evidence="7 8">LI1</strain>
    </source>
</reference>
<accession>A0A7Z0ECC7</accession>
<feature type="DNA-binding region" description="H-T-H motif" evidence="4">
    <location>
        <begin position="30"/>
        <end position="49"/>
    </location>
</feature>
<dbReference type="RefSeq" id="WP_179577882.1">
    <property type="nucleotide sequence ID" value="NZ_JACCFM010000001.1"/>
</dbReference>
<protein>
    <submittedName>
        <fullName evidence="7">AcrR family transcriptional regulator</fullName>
    </submittedName>
</protein>
<dbReference type="PANTHER" id="PTHR30055">
    <property type="entry name" value="HTH-TYPE TRANSCRIPTIONAL REGULATOR RUTR"/>
    <property type="match status" value="1"/>
</dbReference>
<dbReference type="SUPFAM" id="SSF46689">
    <property type="entry name" value="Homeodomain-like"/>
    <property type="match status" value="1"/>
</dbReference>
<name>A0A7Z0ECC7_9MICO</name>
<dbReference type="PANTHER" id="PTHR30055:SF234">
    <property type="entry name" value="HTH-TYPE TRANSCRIPTIONAL REGULATOR BETI"/>
    <property type="match status" value="1"/>
</dbReference>
<evidence type="ECO:0000256" key="3">
    <source>
        <dbReference type="ARBA" id="ARBA00023163"/>
    </source>
</evidence>
<dbReference type="GO" id="GO:0003700">
    <property type="term" value="F:DNA-binding transcription factor activity"/>
    <property type="evidence" value="ECO:0007669"/>
    <property type="project" value="TreeGrafter"/>
</dbReference>
<evidence type="ECO:0000313" key="8">
    <source>
        <dbReference type="Proteomes" id="UP000537260"/>
    </source>
</evidence>
<sequence>MARPSAPAREALMNAAERLIGQHGIAQVSSRRIAEEAGNTNHSAVAYHFGSREGLLQKMVERQVSDLEPARAAIIDALGDTGDVIDYVRATVVPMTDSLGALPQPSWRARFIRQALADPAIGSLFDDDPLLGPSLRRVTRILHSRMAHIPDDIINGRFTLMAHLITEACAAYEESISIHPEHADWSATGRFLTDAAAGMLSAPDTSQAGSQVAGNSRPHPSVISTGTE</sequence>
<dbReference type="Gene3D" id="1.10.357.10">
    <property type="entry name" value="Tetracycline Repressor, domain 2"/>
    <property type="match status" value="1"/>
</dbReference>
<evidence type="ECO:0000256" key="1">
    <source>
        <dbReference type="ARBA" id="ARBA00023015"/>
    </source>
</evidence>
<feature type="region of interest" description="Disordered" evidence="5">
    <location>
        <begin position="202"/>
        <end position="228"/>
    </location>
</feature>
<dbReference type="Pfam" id="PF00440">
    <property type="entry name" value="TetR_N"/>
    <property type="match status" value="1"/>
</dbReference>
<dbReference type="AlphaFoldDB" id="A0A7Z0ECC7"/>
<keyword evidence="2 4" id="KW-0238">DNA-binding</keyword>
<keyword evidence="3" id="KW-0804">Transcription</keyword>
<evidence type="ECO:0000256" key="5">
    <source>
        <dbReference type="SAM" id="MobiDB-lite"/>
    </source>
</evidence>
<dbReference type="InterPro" id="IPR009057">
    <property type="entry name" value="Homeodomain-like_sf"/>
</dbReference>
<evidence type="ECO:0000313" key="7">
    <source>
        <dbReference type="EMBL" id="NYJ19062.1"/>
    </source>
</evidence>
<feature type="domain" description="HTH tetR-type" evidence="6">
    <location>
        <begin position="6"/>
        <end position="67"/>
    </location>
</feature>
<dbReference type="PROSITE" id="PS50977">
    <property type="entry name" value="HTH_TETR_2"/>
    <property type="match status" value="1"/>
</dbReference>
<organism evidence="7 8">
    <name type="scientific">Glaciibacter psychrotolerans</name>
    <dbReference type="NCBI Taxonomy" id="670054"/>
    <lineage>
        <taxon>Bacteria</taxon>
        <taxon>Bacillati</taxon>
        <taxon>Actinomycetota</taxon>
        <taxon>Actinomycetes</taxon>
        <taxon>Micrococcales</taxon>
        <taxon>Microbacteriaceae</taxon>
        <taxon>Glaciibacter</taxon>
    </lineage>
</organism>
<evidence type="ECO:0000259" key="6">
    <source>
        <dbReference type="PROSITE" id="PS50977"/>
    </source>
</evidence>
<evidence type="ECO:0000256" key="4">
    <source>
        <dbReference type="PROSITE-ProRule" id="PRU00335"/>
    </source>
</evidence>
<proteinExistence type="predicted"/>
<comment type="caution">
    <text evidence="7">The sequence shown here is derived from an EMBL/GenBank/DDBJ whole genome shotgun (WGS) entry which is preliminary data.</text>
</comment>
<dbReference type="Proteomes" id="UP000537260">
    <property type="component" value="Unassembled WGS sequence"/>
</dbReference>
<evidence type="ECO:0000256" key="2">
    <source>
        <dbReference type="ARBA" id="ARBA00023125"/>
    </source>
</evidence>
<dbReference type="InterPro" id="IPR050109">
    <property type="entry name" value="HTH-type_TetR-like_transc_reg"/>
</dbReference>
<dbReference type="InterPro" id="IPR001647">
    <property type="entry name" value="HTH_TetR"/>
</dbReference>
<dbReference type="EMBL" id="JACCFM010000001">
    <property type="protein sequence ID" value="NYJ19062.1"/>
    <property type="molecule type" value="Genomic_DNA"/>
</dbReference>